<evidence type="ECO:0000256" key="8">
    <source>
        <dbReference type="ARBA" id="ARBA00067056"/>
    </source>
</evidence>
<evidence type="ECO:0000256" key="10">
    <source>
        <dbReference type="ARBA" id="ARBA00077905"/>
    </source>
</evidence>
<comment type="catalytic activity">
    <reaction evidence="4 12">
        <text>N-acetyl-D-muramate 6-phosphate + H2O = N-acetyl-D-glucosamine 6-phosphate + (R)-lactate</text>
        <dbReference type="Rhea" id="RHEA:26410"/>
        <dbReference type="ChEBI" id="CHEBI:15377"/>
        <dbReference type="ChEBI" id="CHEBI:16004"/>
        <dbReference type="ChEBI" id="CHEBI:57513"/>
        <dbReference type="ChEBI" id="CHEBI:58722"/>
        <dbReference type="EC" id="4.2.1.126"/>
    </reaction>
</comment>
<dbReference type="EC" id="4.2.1.126" evidence="8 12"/>
<dbReference type="FunFam" id="3.40.50.10490:FF:000014">
    <property type="entry name" value="N-acetylmuramic acid 6-phosphate etherase"/>
    <property type="match status" value="1"/>
</dbReference>
<evidence type="ECO:0000256" key="11">
    <source>
        <dbReference type="ARBA" id="ARBA00084049"/>
    </source>
</evidence>
<dbReference type="InterPro" id="IPR001347">
    <property type="entry name" value="SIS_dom"/>
</dbReference>
<dbReference type="Pfam" id="PF22645">
    <property type="entry name" value="GKRP_SIS_N"/>
    <property type="match status" value="1"/>
</dbReference>
<dbReference type="PATRIC" id="fig|89059.3.peg.1875"/>
<dbReference type="PANTHER" id="PTHR10088">
    <property type="entry name" value="GLUCOKINASE REGULATORY PROTEIN"/>
    <property type="match status" value="1"/>
</dbReference>
<dbReference type="STRING" id="89059.LAC1533_0539"/>
<dbReference type="Gene3D" id="1.10.8.1080">
    <property type="match status" value="1"/>
</dbReference>
<dbReference type="InterPro" id="IPR040190">
    <property type="entry name" value="MURQ/GCKR"/>
</dbReference>
<dbReference type="PROSITE" id="PS51464">
    <property type="entry name" value="SIS"/>
    <property type="match status" value="1"/>
</dbReference>
<dbReference type="AlphaFoldDB" id="A0A0R2KKK3"/>
<dbReference type="PROSITE" id="PS01272">
    <property type="entry name" value="GCKR"/>
    <property type="match status" value="1"/>
</dbReference>
<dbReference type="CDD" id="cd05007">
    <property type="entry name" value="SIS_Etherase"/>
    <property type="match status" value="1"/>
</dbReference>
<keyword evidence="3 12" id="KW-0119">Carbohydrate metabolism</keyword>
<sequence>MQMKVDLSNLTTERRNDATMNLDELSVETAAQLMNQEDQKVAPSVEKALPQIAQAVKQIIQAFNHGGRLIYMGAGTSGRLGVLDAAECVPTFGVSKEMVVGLIAGGAQAMTVAVEGAEDSLTLGPQDLQELNLTENDAVVGITASGRTPYVISGLKYAASVGAATISLACNPNAAISKYAKTTIEVDCGPEFLTGSTRLKSGTAQKLILNMLSTLSMIGIGKVYNNLMVDVKATNEKLVERAKQIVMQATGVSYAEAEHYLDEANLSVKTAIVMAKTGTNKEQAEQRLAAADGFVKKSIEGE</sequence>
<organism evidence="14 15">
    <name type="scientific">Ligilactobacillus acidipiscis</name>
    <dbReference type="NCBI Taxonomy" id="89059"/>
    <lineage>
        <taxon>Bacteria</taxon>
        <taxon>Bacillati</taxon>
        <taxon>Bacillota</taxon>
        <taxon>Bacilli</taxon>
        <taxon>Lactobacillales</taxon>
        <taxon>Lactobacillaceae</taxon>
        <taxon>Ligilactobacillus</taxon>
    </lineage>
</organism>
<name>A0A0R2KKK3_9LACO</name>
<dbReference type="GO" id="GO:0046348">
    <property type="term" value="P:amino sugar catabolic process"/>
    <property type="evidence" value="ECO:0007669"/>
    <property type="project" value="InterPro"/>
</dbReference>
<dbReference type="NCBIfam" id="NF009222">
    <property type="entry name" value="PRK12570.1"/>
    <property type="match status" value="1"/>
</dbReference>
<dbReference type="GO" id="GO:0016803">
    <property type="term" value="F:ether hydrolase activity"/>
    <property type="evidence" value="ECO:0007669"/>
    <property type="project" value="TreeGrafter"/>
</dbReference>
<dbReference type="InterPro" id="IPR005486">
    <property type="entry name" value="Glucokinase_regulatory_CS"/>
</dbReference>
<evidence type="ECO:0000256" key="4">
    <source>
        <dbReference type="ARBA" id="ARBA00051747"/>
    </source>
</evidence>
<dbReference type="Proteomes" id="UP000051491">
    <property type="component" value="Unassembled WGS sequence"/>
</dbReference>
<accession>A0A0R2KKK3</accession>
<evidence type="ECO:0000313" key="14">
    <source>
        <dbReference type="EMBL" id="KRN87223.1"/>
    </source>
</evidence>
<comment type="function">
    <text evidence="12">Specifically catalyzes the cleavage of the D-lactyl ether substituent of MurNAc 6-phosphate, producing GlcNAc 6-phosphate and D-lactate.</text>
</comment>
<evidence type="ECO:0000256" key="12">
    <source>
        <dbReference type="HAMAP-Rule" id="MF_00068"/>
    </source>
</evidence>
<dbReference type="UniPathway" id="UPA00342"/>
<proteinExistence type="inferred from homology"/>
<dbReference type="HAMAP" id="MF_00068">
    <property type="entry name" value="MurQ"/>
    <property type="match status" value="1"/>
</dbReference>
<dbReference type="InterPro" id="IPR046348">
    <property type="entry name" value="SIS_dom_sf"/>
</dbReference>
<dbReference type="Gene3D" id="3.40.50.10490">
    <property type="entry name" value="Glucose-6-phosphate isomerase like protein, domain 1"/>
    <property type="match status" value="1"/>
</dbReference>
<dbReference type="FunFam" id="1.10.8.1080:FF:000001">
    <property type="entry name" value="N-acetylmuramic acid 6-phosphate etherase"/>
    <property type="match status" value="1"/>
</dbReference>
<dbReference type="NCBIfam" id="NF003915">
    <property type="entry name" value="PRK05441.1"/>
    <property type="match status" value="1"/>
</dbReference>
<feature type="active site" evidence="12">
    <location>
        <position position="118"/>
    </location>
</feature>
<dbReference type="GO" id="GO:0097367">
    <property type="term" value="F:carbohydrate derivative binding"/>
    <property type="evidence" value="ECO:0007669"/>
    <property type="project" value="InterPro"/>
</dbReference>
<evidence type="ECO:0000256" key="6">
    <source>
        <dbReference type="ARBA" id="ARBA00060672"/>
    </source>
</evidence>
<keyword evidence="2 12" id="KW-0456">Lyase</keyword>
<dbReference type="GO" id="GO:0009254">
    <property type="term" value="P:peptidoglycan turnover"/>
    <property type="evidence" value="ECO:0007669"/>
    <property type="project" value="TreeGrafter"/>
</dbReference>
<gene>
    <name evidence="12" type="primary">murQ</name>
    <name evidence="14" type="ORF">IV43_GL001759</name>
</gene>
<feature type="domain" description="SIS" evidence="13">
    <location>
        <begin position="59"/>
        <end position="222"/>
    </location>
</feature>
<comment type="subunit">
    <text evidence="1 12">Homodimer.</text>
</comment>
<comment type="similarity">
    <text evidence="7 12">Belongs to the GCKR-like family. MurNAc-6-P etherase subfamily.</text>
</comment>
<dbReference type="GO" id="GO:0016835">
    <property type="term" value="F:carbon-oxygen lyase activity"/>
    <property type="evidence" value="ECO:0007669"/>
    <property type="project" value="UniProtKB-UniRule"/>
</dbReference>
<protein>
    <recommendedName>
        <fullName evidence="9 12">N-acetylmuramic acid 6-phosphate etherase</fullName>
        <shortName evidence="12">MurNAc-6-P etherase</shortName>
        <ecNumber evidence="8 12">4.2.1.126</ecNumber>
    </recommendedName>
    <alternativeName>
        <fullName evidence="11 12">N-acetylmuramic acid 6-phosphate hydrolase</fullName>
    </alternativeName>
    <alternativeName>
        <fullName evidence="10 12">N-acetylmuramic acid 6-phosphate lyase</fullName>
    </alternativeName>
</protein>
<evidence type="ECO:0000256" key="2">
    <source>
        <dbReference type="ARBA" id="ARBA00023239"/>
    </source>
</evidence>
<evidence type="ECO:0000256" key="9">
    <source>
        <dbReference type="ARBA" id="ARBA00070061"/>
    </source>
</evidence>
<dbReference type="InterPro" id="IPR005488">
    <property type="entry name" value="Etherase_MurQ"/>
</dbReference>
<comment type="pathway">
    <text evidence="12">Amino-sugar metabolism; N-acetylmuramate degradation.</text>
</comment>
<feature type="active site" description="Proton donor" evidence="12">
    <location>
        <position position="87"/>
    </location>
</feature>
<evidence type="ECO:0000256" key="1">
    <source>
        <dbReference type="ARBA" id="ARBA00011738"/>
    </source>
</evidence>
<comment type="miscellaneous">
    <text evidence="12">A lyase-type mechanism (elimination/hydration) is suggested for the cleavage of the lactyl ether bond of MurNAc 6-phosphate, with the formation of an alpha,beta-unsaturated aldehyde intermediate with (E)-stereochemistry, followed by the syn addition of water to give product.</text>
</comment>
<reference evidence="14 15" key="1">
    <citation type="journal article" date="2015" name="Genome Announc.">
        <title>Expanding the biotechnology potential of lactobacilli through comparative genomics of 213 strains and associated genera.</title>
        <authorList>
            <person name="Sun Z."/>
            <person name="Harris H.M."/>
            <person name="McCann A."/>
            <person name="Guo C."/>
            <person name="Argimon S."/>
            <person name="Zhang W."/>
            <person name="Yang X."/>
            <person name="Jeffery I.B."/>
            <person name="Cooney J.C."/>
            <person name="Kagawa T.F."/>
            <person name="Liu W."/>
            <person name="Song Y."/>
            <person name="Salvetti E."/>
            <person name="Wrobel A."/>
            <person name="Rasinkangas P."/>
            <person name="Parkhill J."/>
            <person name="Rea M.C."/>
            <person name="O'Sullivan O."/>
            <person name="Ritari J."/>
            <person name="Douillard F.P."/>
            <person name="Paul Ross R."/>
            <person name="Yang R."/>
            <person name="Briner A.E."/>
            <person name="Felis G.E."/>
            <person name="de Vos W.M."/>
            <person name="Barrangou R."/>
            <person name="Klaenhammer T.R."/>
            <person name="Caufield P.W."/>
            <person name="Cui Y."/>
            <person name="Zhang H."/>
            <person name="O'Toole P.W."/>
        </authorList>
    </citation>
    <scope>NUCLEOTIDE SEQUENCE [LARGE SCALE GENOMIC DNA]</scope>
    <source>
        <strain evidence="14 15">DSM 15353</strain>
    </source>
</reference>
<comment type="caution">
    <text evidence="14">The sequence shown here is derived from an EMBL/GenBank/DDBJ whole genome shotgun (WGS) entry which is preliminary data.</text>
</comment>
<comment type="pathway">
    <text evidence="5">Amino-sugar metabolism; 1,6-anhydro-N-acetylmuramate degradation.</text>
</comment>
<dbReference type="NCBIfam" id="TIGR00274">
    <property type="entry name" value="N-acetylmuramic acid 6-phosphate etherase"/>
    <property type="match status" value="1"/>
</dbReference>
<dbReference type="GO" id="GO:0097173">
    <property type="term" value="P:N-acetylmuramic acid catabolic process"/>
    <property type="evidence" value="ECO:0007669"/>
    <property type="project" value="UniProtKB-UniPathway"/>
</dbReference>
<evidence type="ECO:0000256" key="5">
    <source>
        <dbReference type="ARBA" id="ARBA00060595"/>
    </source>
</evidence>
<dbReference type="SUPFAM" id="SSF53697">
    <property type="entry name" value="SIS domain"/>
    <property type="match status" value="1"/>
</dbReference>
<dbReference type="EMBL" id="JQBK01000006">
    <property type="protein sequence ID" value="KRN87223.1"/>
    <property type="molecule type" value="Genomic_DNA"/>
</dbReference>
<evidence type="ECO:0000256" key="3">
    <source>
        <dbReference type="ARBA" id="ARBA00023277"/>
    </source>
</evidence>
<evidence type="ECO:0000313" key="15">
    <source>
        <dbReference type="Proteomes" id="UP000051491"/>
    </source>
</evidence>
<evidence type="ECO:0000259" key="13">
    <source>
        <dbReference type="PROSITE" id="PS51464"/>
    </source>
</evidence>
<evidence type="ECO:0000256" key="7">
    <source>
        <dbReference type="ARBA" id="ARBA00061234"/>
    </source>
</evidence>
<comment type="pathway">
    <text evidence="6">Cell wall biogenesis.</text>
</comment>
<dbReference type="PANTHER" id="PTHR10088:SF4">
    <property type="entry name" value="GLUCOKINASE REGULATORY PROTEIN"/>
    <property type="match status" value="1"/>
</dbReference>